<proteinExistence type="predicted"/>
<dbReference type="PANTHER" id="PTHR37534:SF46">
    <property type="entry name" value="ZN(II)2CYS6 TRANSCRIPTION FACTOR (EUROFUNG)"/>
    <property type="match status" value="1"/>
</dbReference>
<comment type="subcellular location">
    <subcellularLocation>
        <location evidence="1">Nucleus</location>
    </subcellularLocation>
</comment>
<evidence type="ECO:0000313" key="4">
    <source>
        <dbReference type="EMBL" id="KAH3661493.1"/>
    </source>
</evidence>
<dbReference type="AlphaFoldDB" id="A0A9P8NWC4"/>
<organism evidence="4 5">
    <name type="scientific">Ogataea philodendri</name>
    <dbReference type="NCBI Taxonomy" id="1378263"/>
    <lineage>
        <taxon>Eukaryota</taxon>
        <taxon>Fungi</taxon>
        <taxon>Dikarya</taxon>
        <taxon>Ascomycota</taxon>
        <taxon>Saccharomycotina</taxon>
        <taxon>Pichiomycetes</taxon>
        <taxon>Pichiales</taxon>
        <taxon>Pichiaceae</taxon>
        <taxon>Ogataea</taxon>
    </lineage>
</organism>
<dbReference type="EMBL" id="JAEUBE010000439">
    <property type="protein sequence ID" value="KAH3661493.1"/>
    <property type="molecule type" value="Genomic_DNA"/>
</dbReference>
<dbReference type="OrthoDB" id="3995035at2759"/>
<dbReference type="InterPro" id="IPR036864">
    <property type="entry name" value="Zn2-C6_fun-type_DNA-bd_sf"/>
</dbReference>
<dbReference type="InterPro" id="IPR021858">
    <property type="entry name" value="Fun_TF"/>
</dbReference>
<feature type="region of interest" description="Disordered" evidence="3">
    <location>
        <begin position="62"/>
        <end position="100"/>
    </location>
</feature>
<dbReference type="Proteomes" id="UP000769157">
    <property type="component" value="Unassembled WGS sequence"/>
</dbReference>
<name>A0A9P8NWC4_9ASCO</name>
<evidence type="ECO:0008006" key="6">
    <source>
        <dbReference type="Google" id="ProtNLM"/>
    </source>
</evidence>
<dbReference type="GO" id="GO:0005634">
    <property type="term" value="C:nucleus"/>
    <property type="evidence" value="ECO:0007669"/>
    <property type="project" value="UniProtKB-SubCell"/>
</dbReference>
<dbReference type="CDD" id="cd00067">
    <property type="entry name" value="GAL4"/>
    <property type="match status" value="1"/>
</dbReference>
<dbReference type="GeneID" id="70238304"/>
<dbReference type="GO" id="GO:0000981">
    <property type="term" value="F:DNA-binding transcription factor activity, RNA polymerase II-specific"/>
    <property type="evidence" value="ECO:0007669"/>
    <property type="project" value="InterPro"/>
</dbReference>
<sequence length="559" mass="63059">MNSCRTCRDLTLHCDGSVPECLNCLTSGRVCERSSPQSGPERLPAAVAVPKPRMLANMIPETELFQKPDGGSDVTPHLSRAKRGSKDPHPRSAKRRSVDDESGFYSVLRNTWKQLVESSSQQNTAAINLDLLEPLEPQSLSPYMDKNGEYHLEEIFSRLDLADGEEVDIVRHFFTKLLPAISAQSNQKWPSLAVKYGDKDVVKSCFVSLGCLHMAAAVDDQALKHKLLETGALNINRTMDYLLNFIQNHDLLDSLVYNDVESGINKIISVDNILQTDTPIFFLSFMIFVQVLYGILENGRSALCRVFFKLFASLLENGSLRSTLDSFQASESLCTTMAWWDTVSSLVSPDCRTPYCNPHWYDVDHLIEQQSGCPGELFVCMSKLCHLRNGIRYNRLTGAEIKRLFAELRTELANYRMYVSFNVDPPKSGAYTQNSYFVVRLKVAQCWSLAILTLLLDTVKPHTEYKQIIQQLALEFVDVYVSLDKSLRVVAHMVWPVMQIATNFRDFRPELEKAEKTFKSPSFSMITSLADAVWTTNTPLEEILAGKTWLQAGIDLLPL</sequence>
<gene>
    <name evidence="4" type="ORF">OGAPHI_006340</name>
</gene>
<reference evidence="4" key="1">
    <citation type="journal article" date="2021" name="Open Biol.">
        <title>Shared evolutionary footprints suggest mitochondrial oxidative damage underlies multiple complex I losses in fungi.</title>
        <authorList>
            <person name="Schikora-Tamarit M.A."/>
            <person name="Marcet-Houben M."/>
            <person name="Nosek J."/>
            <person name="Gabaldon T."/>
        </authorList>
    </citation>
    <scope>NUCLEOTIDE SEQUENCE</scope>
    <source>
        <strain evidence="4">CBS6075</strain>
    </source>
</reference>
<protein>
    <recommendedName>
        <fullName evidence="6">Zn(2)-C6 fungal-type domain-containing protein</fullName>
    </recommendedName>
</protein>
<evidence type="ECO:0000313" key="5">
    <source>
        <dbReference type="Proteomes" id="UP000769157"/>
    </source>
</evidence>
<evidence type="ECO:0000256" key="3">
    <source>
        <dbReference type="SAM" id="MobiDB-lite"/>
    </source>
</evidence>
<dbReference type="InterPro" id="IPR001138">
    <property type="entry name" value="Zn2Cys6_DnaBD"/>
</dbReference>
<keyword evidence="2" id="KW-0539">Nucleus</keyword>
<dbReference type="Pfam" id="PF11951">
    <property type="entry name" value="Fungal_trans_2"/>
    <property type="match status" value="1"/>
</dbReference>
<reference evidence="4" key="2">
    <citation type="submission" date="2021-01" db="EMBL/GenBank/DDBJ databases">
        <authorList>
            <person name="Schikora-Tamarit M.A."/>
        </authorList>
    </citation>
    <scope>NUCLEOTIDE SEQUENCE</scope>
    <source>
        <strain evidence="4">CBS6075</strain>
    </source>
</reference>
<dbReference type="GO" id="GO:0008270">
    <property type="term" value="F:zinc ion binding"/>
    <property type="evidence" value="ECO:0007669"/>
    <property type="project" value="InterPro"/>
</dbReference>
<evidence type="ECO:0000256" key="2">
    <source>
        <dbReference type="ARBA" id="ARBA00023242"/>
    </source>
</evidence>
<dbReference type="Gene3D" id="4.10.240.10">
    <property type="entry name" value="Zn(2)-C6 fungal-type DNA-binding domain"/>
    <property type="match status" value="1"/>
</dbReference>
<dbReference type="RefSeq" id="XP_046058606.1">
    <property type="nucleotide sequence ID" value="XM_046207618.1"/>
</dbReference>
<evidence type="ECO:0000256" key="1">
    <source>
        <dbReference type="ARBA" id="ARBA00004123"/>
    </source>
</evidence>
<comment type="caution">
    <text evidence="4">The sequence shown here is derived from an EMBL/GenBank/DDBJ whole genome shotgun (WGS) entry which is preliminary data.</text>
</comment>
<keyword evidence="5" id="KW-1185">Reference proteome</keyword>
<accession>A0A9P8NWC4</accession>
<dbReference type="PANTHER" id="PTHR37534">
    <property type="entry name" value="TRANSCRIPTIONAL ACTIVATOR PROTEIN UGA3"/>
    <property type="match status" value="1"/>
</dbReference>
<dbReference type="SUPFAM" id="SSF57701">
    <property type="entry name" value="Zn2/Cys6 DNA-binding domain"/>
    <property type="match status" value="1"/>
</dbReference>